<feature type="signal peptide" evidence="1">
    <location>
        <begin position="1"/>
        <end position="25"/>
    </location>
</feature>
<reference evidence="3" key="1">
    <citation type="submission" date="2020-05" db="EMBL/GenBank/DDBJ databases">
        <title>Frigoriglobus tundricola gen. nov., sp. nov., a psychrotolerant cellulolytic planctomycete of the family Gemmataceae with two divergent copies of 16S rRNA gene.</title>
        <authorList>
            <person name="Kulichevskaya I.S."/>
            <person name="Ivanova A.A."/>
            <person name="Naumoff D.G."/>
            <person name="Beletsky A.V."/>
            <person name="Rijpstra W.I.C."/>
            <person name="Sinninghe Damste J.S."/>
            <person name="Mardanov A.V."/>
            <person name="Ravin N.V."/>
            <person name="Dedysh S.N."/>
        </authorList>
    </citation>
    <scope>NUCLEOTIDE SEQUENCE [LARGE SCALE GENOMIC DNA]</scope>
    <source>
        <strain evidence="3">PL17</strain>
    </source>
</reference>
<dbReference type="EMBL" id="CP053452">
    <property type="protein sequence ID" value="QJW96949.1"/>
    <property type="molecule type" value="Genomic_DNA"/>
</dbReference>
<proteinExistence type="predicted"/>
<keyword evidence="3" id="KW-1185">Reference proteome</keyword>
<dbReference type="AlphaFoldDB" id="A0A6M5YSW2"/>
<organism evidence="2 3">
    <name type="scientific">Frigoriglobus tundricola</name>
    <dbReference type="NCBI Taxonomy" id="2774151"/>
    <lineage>
        <taxon>Bacteria</taxon>
        <taxon>Pseudomonadati</taxon>
        <taxon>Planctomycetota</taxon>
        <taxon>Planctomycetia</taxon>
        <taxon>Gemmatales</taxon>
        <taxon>Gemmataceae</taxon>
        <taxon>Frigoriglobus</taxon>
    </lineage>
</organism>
<evidence type="ECO:0000313" key="2">
    <source>
        <dbReference type="EMBL" id="QJW96949.1"/>
    </source>
</evidence>
<sequence>MMRQAIRGLVLLGLLALLADSPARAQNAVPDKVTVRDRKDGTIKTVEGQFRVGPAGFQVFSGEKLDKVAATVAPDDVVKVAIGDLAGVDRPVISGLNTKEDQKDYDAVRTGYLDLFKKSSAAPDRTKRYLKFKAVLAGSKIVDGLDADKGWKEKADAAITEWKDYLTDFPTGWEQWPAVRASTRLQIERGKYEDASRSWGRLAKSPELPPDAKLEAALQEIDLQIRAKKYPAALGPAGDLLKSASGAKKDRLVIYEIAARAGSDGKPLDGIDKIKAEMNKTKDASVHTTGFSMLGELYLAGGKPRDALWEFAMVETVLNQDKDEVFKAVSRLAEIFEASGDKDQEPRYREKLKRLRAAF</sequence>
<evidence type="ECO:0000256" key="1">
    <source>
        <dbReference type="SAM" id="SignalP"/>
    </source>
</evidence>
<name>A0A6M5YSW2_9BACT</name>
<dbReference type="KEGG" id="ftj:FTUN_4509"/>
<protein>
    <recommendedName>
        <fullName evidence="4">Tetratricopeptide repeat protein</fullName>
    </recommendedName>
</protein>
<evidence type="ECO:0008006" key="4">
    <source>
        <dbReference type="Google" id="ProtNLM"/>
    </source>
</evidence>
<keyword evidence="1" id="KW-0732">Signal</keyword>
<accession>A0A6M5YSW2</accession>
<gene>
    <name evidence="2" type="ORF">FTUN_4509</name>
</gene>
<dbReference type="Proteomes" id="UP000503447">
    <property type="component" value="Chromosome"/>
</dbReference>
<dbReference type="RefSeq" id="WP_171472436.1">
    <property type="nucleotide sequence ID" value="NZ_CP053452.2"/>
</dbReference>
<feature type="chain" id="PRO_5027028723" description="Tetratricopeptide repeat protein" evidence="1">
    <location>
        <begin position="26"/>
        <end position="359"/>
    </location>
</feature>
<evidence type="ECO:0000313" key="3">
    <source>
        <dbReference type="Proteomes" id="UP000503447"/>
    </source>
</evidence>